<keyword evidence="1" id="KW-0472">Membrane</keyword>
<sequence length="160" mass="17616">MDMTPDLAKQCAVIIPALSIAIAVQINAAHAELQRKDKKAHALRQKARLENLKYESGSVEAETIRESHQHFQPWVVAGIFAYFYAGGAGHAVMLCLRFLANSPGPDPGSWNAAYLVTIVGVGFVGALAIPFVKFIEITVYRHESRKLALKSIEEKEDKLD</sequence>
<dbReference type="RefSeq" id="WP_344447133.1">
    <property type="nucleotide sequence ID" value="NZ_BAAALF010000400.1"/>
</dbReference>
<evidence type="ECO:0000313" key="3">
    <source>
        <dbReference type="Proteomes" id="UP001500037"/>
    </source>
</evidence>
<feature type="transmembrane region" description="Helical" evidence="1">
    <location>
        <begin position="12"/>
        <end position="29"/>
    </location>
</feature>
<name>A0ABN1TA35_9ACTN</name>
<gene>
    <name evidence="2" type="ORF">GCM10009665_78400</name>
</gene>
<comment type="caution">
    <text evidence="2">The sequence shown here is derived from an EMBL/GenBank/DDBJ whole genome shotgun (WGS) entry which is preliminary data.</text>
</comment>
<protein>
    <submittedName>
        <fullName evidence="2">Uncharacterized protein</fullName>
    </submittedName>
</protein>
<dbReference type="EMBL" id="BAAALF010000400">
    <property type="protein sequence ID" value="GAA1070635.1"/>
    <property type="molecule type" value="Genomic_DNA"/>
</dbReference>
<organism evidence="2 3">
    <name type="scientific">Kitasatospora nipponensis</name>
    <dbReference type="NCBI Taxonomy" id="258049"/>
    <lineage>
        <taxon>Bacteria</taxon>
        <taxon>Bacillati</taxon>
        <taxon>Actinomycetota</taxon>
        <taxon>Actinomycetes</taxon>
        <taxon>Kitasatosporales</taxon>
        <taxon>Streptomycetaceae</taxon>
        <taxon>Kitasatospora</taxon>
    </lineage>
</organism>
<keyword evidence="1" id="KW-1133">Transmembrane helix</keyword>
<feature type="transmembrane region" description="Helical" evidence="1">
    <location>
        <begin position="112"/>
        <end position="135"/>
    </location>
</feature>
<feature type="transmembrane region" description="Helical" evidence="1">
    <location>
        <begin position="74"/>
        <end position="100"/>
    </location>
</feature>
<accession>A0ABN1TA35</accession>
<evidence type="ECO:0000313" key="2">
    <source>
        <dbReference type="EMBL" id="GAA1070635.1"/>
    </source>
</evidence>
<dbReference type="Proteomes" id="UP001500037">
    <property type="component" value="Unassembled WGS sequence"/>
</dbReference>
<reference evidence="2 3" key="1">
    <citation type="journal article" date="2019" name="Int. J. Syst. Evol. Microbiol.">
        <title>The Global Catalogue of Microorganisms (GCM) 10K type strain sequencing project: providing services to taxonomists for standard genome sequencing and annotation.</title>
        <authorList>
            <consortium name="The Broad Institute Genomics Platform"/>
            <consortium name="The Broad Institute Genome Sequencing Center for Infectious Disease"/>
            <person name="Wu L."/>
            <person name="Ma J."/>
        </authorList>
    </citation>
    <scope>NUCLEOTIDE SEQUENCE [LARGE SCALE GENOMIC DNA]</scope>
    <source>
        <strain evidence="2 3">JCM 13004</strain>
    </source>
</reference>
<keyword evidence="3" id="KW-1185">Reference proteome</keyword>
<evidence type="ECO:0000256" key="1">
    <source>
        <dbReference type="SAM" id="Phobius"/>
    </source>
</evidence>
<proteinExistence type="predicted"/>
<keyword evidence="1" id="KW-0812">Transmembrane</keyword>